<evidence type="ECO:0000313" key="1">
    <source>
        <dbReference type="EMBL" id="PIK58123.1"/>
    </source>
</evidence>
<feature type="non-terminal residue" evidence="1">
    <location>
        <position position="1"/>
    </location>
</feature>
<evidence type="ECO:0000313" key="2">
    <source>
        <dbReference type="Proteomes" id="UP000230750"/>
    </source>
</evidence>
<comment type="caution">
    <text evidence="1">The sequence shown here is derived from an EMBL/GenBank/DDBJ whole genome shotgun (WGS) entry which is preliminary data.</text>
</comment>
<name>A0A2G8LD02_STIJA</name>
<sequence>LVGPQDSSLPDYEYSSDLCEGMYSGCNDDGGVCVCALNLTVALCETPFEFATREECQEASGQQPSLVTDPPVDRCEDVFCQIYECPRDSFLLQQTPLEPGECCPQAPICQCDFSRCSLILCTSGYERQVKVDGTGEPGHCCDIHECVEIKDPSTDSCEQVICREYDIRCPRDSTILQAPLEPGECCPPPPTCDCNLSLCSVILCTGGYERRIEVTGNGEPGTCCDVYECVKENVTDCSGVVCNVGLQQICPEGTKTIMGGLSEDGCCLLPSRCDCDPGQCIFPPAGRGTHLGGWEKQQGCLEMLRRECVLQVCSSSSNSSSSMK</sequence>
<organism evidence="1 2">
    <name type="scientific">Stichopus japonicus</name>
    <name type="common">Sea cucumber</name>
    <dbReference type="NCBI Taxonomy" id="307972"/>
    <lineage>
        <taxon>Eukaryota</taxon>
        <taxon>Metazoa</taxon>
        <taxon>Echinodermata</taxon>
        <taxon>Eleutherozoa</taxon>
        <taxon>Echinozoa</taxon>
        <taxon>Holothuroidea</taxon>
        <taxon>Aspidochirotacea</taxon>
        <taxon>Aspidochirotida</taxon>
        <taxon>Stichopodidae</taxon>
        <taxon>Apostichopus</taxon>
    </lineage>
</organism>
<reference evidence="1 2" key="1">
    <citation type="journal article" date="2017" name="PLoS Biol.">
        <title>The sea cucumber genome provides insights into morphological evolution and visceral regeneration.</title>
        <authorList>
            <person name="Zhang X."/>
            <person name="Sun L."/>
            <person name="Yuan J."/>
            <person name="Sun Y."/>
            <person name="Gao Y."/>
            <person name="Zhang L."/>
            <person name="Li S."/>
            <person name="Dai H."/>
            <person name="Hamel J.F."/>
            <person name="Liu C."/>
            <person name="Yu Y."/>
            <person name="Liu S."/>
            <person name="Lin W."/>
            <person name="Guo K."/>
            <person name="Jin S."/>
            <person name="Xu P."/>
            <person name="Storey K.B."/>
            <person name="Huan P."/>
            <person name="Zhang T."/>
            <person name="Zhou Y."/>
            <person name="Zhang J."/>
            <person name="Lin C."/>
            <person name="Li X."/>
            <person name="Xing L."/>
            <person name="Huo D."/>
            <person name="Sun M."/>
            <person name="Wang L."/>
            <person name="Mercier A."/>
            <person name="Li F."/>
            <person name="Yang H."/>
            <person name="Xiang J."/>
        </authorList>
    </citation>
    <scope>NUCLEOTIDE SEQUENCE [LARGE SCALE GENOMIC DNA]</scope>
    <source>
        <strain evidence="1">Shaxun</strain>
        <tissue evidence="1">Muscle</tissue>
    </source>
</reference>
<proteinExistence type="predicted"/>
<dbReference type="PANTHER" id="PTHR46439">
    <property type="entry name" value="CYSTEINE-RICH MOTOR NEURON 1 PROTEIN"/>
    <property type="match status" value="1"/>
</dbReference>
<dbReference type="GO" id="GO:0005886">
    <property type="term" value="C:plasma membrane"/>
    <property type="evidence" value="ECO:0007669"/>
    <property type="project" value="TreeGrafter"/>
</dbReference>
<keyword evidence="2" id="KW-1185">Reference proteome</keyword>
<dbReference type="PANTHER" id="PTHR46439:SF1">
    <property type="entry name" value="CYSTEINE-RICH MOTOR NEURON 1 PROTEIN"/>
    <property type="match status" value="1"/>
</dbReference>
<dbReference type="EMBL" id="MRZV01000122">
    <property type="protein sequence ID" value="PIK58123.1"/>
    <property type="molecule type" value="Genomic_DNA"/>
</dbReference>
<accession>A0A2G8LD02</accession>
<protein>
    <submittedName>
        <fullName evidence="1">Putative cysteine-rich motor neuron 1 protein isoform X2</fullName>
    </submittedName>
</protein>
<dbReference type="OrthoDB" id="5976811at2759"/>
<dbReference type="InterPro" id="IPR052624">
    <property type="entry name" value="CRIM1"/>
</dbReference>
<dbReference type="AlphaFoldDB" id="A0A2G8LD02"/>
<dbReference type="Proteomes" id="UP000230750">
    <property type="component" value="Unassembled WGS sequence"/>
</dbReference>
<gene>
    <name evidence="1" type="ORF">BSL78_04979</name>
</gene>
<dbReference type="STRING" id="307972.A0A2G8LD02"/>